<dbReference type="SMART" id="SM00342">
    <property type="entry name" value="HTH_ARAC"/>
    <property type="match status" value="1"/>
</dbReference>
<evidence type="ECO:0000256" key="1">
    <source>
        <dbReference type="ARBA" id="ARBA00023015"/>
    </source>
</evidence>
<dbReference type="SUPFAM" id="SSF46689">
    <property type="entry name" value="Homeodomain-like"/>
    <property type="match status" value="2"/>
</dbReference>
<protein>
    <recommendedName>
        <fullName evidence="3">HTH araC/xylS-type domain-containing protein</fullName>
    </recommendedName>
</protein>
<dbReference type="PANTHER" id="PTHR47893:SF1">
    <property type="entry name" value="REGULATORY PROTEIN PCHR"/>
    <property type="match status" value="1"/>
</dbReference>
<dbReference type="Pfam" id="PF12833">
    <property type="entry name" value="HTH_18"/>
    <property type="match status" value="1"/>
</dbReference>
<dbReference type="PROSITE" id="PS01124">
    <property type="entry name" value="HTH_ARAC_FAMILY_2"/>
    <property type="match status" value="1"/>
</dbReference>
<evidence type="ECO:0000313" key="4">
    <source>
        <dbReference type="EMBL" id="CAD6560889.1"/>
    </source>
</evidence>
<dbReference type="InterPro" id="IPR018060">
    <property type="entry name" value="HTH_AraC"/>
</dbReference>
<proteinExistence type="predicted"/>
<feature type="domain" description="HTH araC/xylS-type" evidence="3">
    <location>
        <begin position="231"/>
        <end position="332"/>
    </location>
</feature>
<keyword evidence="2" id="KW-0804">Transcription</keyword>
<dbReference type="InterPro" id="IPR053142">
    <property type="entry name" value="PchR_regulatory_protein"/>
</dbReference>
<dbReference type="Gene3D" id="1.10.10.60">
    <property type="entry name" value="Homeodomain-like"/>
    <property type="match status" value="1"/>
</dbReference>
<evidence type="ECO:0000256" key="2">
    <source>
        <dbReference type="ARBA" id="ARBA00023163"/>
    </source>
</evidence>
<name>A0ABM8PAJ1_9BURK</name>
<dbReference type="PANTHER" id="PTHR47893">
    <property type="entry name" value="REGULATORY PROTEIN PCHR"/>
    <property type="match status" value="1"/>
</dbReference>
<keyword evidence="1" id="KW-0805">Transcription regulation</keyword>
<evidence type="ECO:0000259" key="3">
    <source>
        <dbReference type="PROSITE" id="PS01124"/>
    </source>
</evidence>
<sequence length="332" mass="37683">MNGDQDGRHPDRYRVLFAISMQLENHTFTDAGEHAALLSGWEQQYFQLDCGQFHGRLQQIGSDGIHVFYESVNRRIVQQGSTPSDMLVFGIVLDASSPVTFADRAVTADSLICARANREFVLHFPGETAILGIGVKLPFLRERPELAARLESRFFTKTSVIPLEPGAREQFIALWRYVTDEAFALNAFAESELAQRTVTAQIFEMLDAVVETGIHDDKADITWMSHSDVVARAHEMIIARPLEPVTVHELCESLRISRRTVQTSFRLVTGKTPVEYMRAIRLNYVRQLLRKAPAGELTVRDAAQRWGFFHSGHFTQDYRELFDAMPSDNRPK</sequence>
<accession>A0ABM8PAJ1</accession>
<evidence type="ECO:0000313" key="5">
    <source>
        <dbReference type="Proteomes" id="UP000656319"/>
    </source>
</evidence>
<keyword evidence="5" id="KW-1185">Reference proteome</keyword>
<comment type="caution">
    <text evidence="4">The sequence shown here is derived from an EMBL/GenBank/DDBJ whole genome shotgun (WGS) entry which is preliminary data.</text>
</comment>
<dbReference type="Proteomes" id="UP000656319">
    <property type="component" value="Unassembled WGS sequence"/>
</dbReference>
<dbReference type="InterPro" id="IPR009057">
    <property type="entry name" value="Homeodomain-like_sf"/>
</dbReference>
<gene>
    <name evidence="4" type="ORF">LMG27952_07282</name>
</gene>
<dbReference type="EMBL" id="CAJHCQ010000032">
    <property type="protein sequence ID" value="CAD6560889.1"/>
    <property type="molecule type" value="Genomic_DNA"/>
</dbReference>
<organism evidence="4 5">
    <name type="scientific">Paraburkholderia hiiakae</name>
    <dbReference type="NCBI Taxonomy" id="1081782"/>
    <lineage>
        <taxon>Bacteria</taxon>
        <taxon>Pseudomonadati</taxon>
        <taxon>Pseudomonadota</taxon>
        <taxon>Betaproteobacteria</taxon>
        <taxon>Burkholderiales</taxon>
        <taxon>Burkholderiaceae</taxon>
        <taxon>Paraburkholderia</taxon>
    </lineage>
</organism>
<reference evidence="4 5" key="1">
    <citation type="submission" date="2020-10" db="EMBL/GenBank/DDBJ databases">
        <authorList>
            <person name="Peeters C."/>
        </authorList>
    </citation>
    <scope>NUCLEOTIDE SEQUENCE [LARGE SCALE GENOMIC DNA]</scope>
    <source>
        <strain evidence="4 5">LMG 27952</strain>
    </source>
</reference>